<dbReference type="Pfam" id="PF04672">
    <property type="entry name" value="Methyltransf_19"/>
    <property type="match status" value="1"/>
</dbReference>
<dbReference type="PIRSF" id="PIRSF017393">
    <property type="entry name" value="MTase_SAV2177"/>
    <property type="match status" value="1"/>
</dbReference>
<dbReference type="RefSeq" id="WP_197011641.1">
    <property type="nucleotide sequence ID" value="NZ_BAABES010000026.1"/>
</dbReference>
<accession>A0A931GJB2</accession>
<dbReference type="InterPro" id="IPR029063">
    <property type="entry name" value="SAM-dependent_MTases_sf"/>
</dbReference>
<dbReference type="SUPFAM" id="SSF53335">
    <property type="entry name" value="S-adenosyl-L-methionine-dependent methyltransferases"/>
    <property type="match status" value="1"/>
</dbReference>
<keyword evidence="2" id="KW-1185">Reference proteome</keyword>
<dbReference type="Proteomes" id="UP000614047">
    <property type="component" value="Unassembled WGS sequence"/>
</dbReference>
<evidence type="ECO:0000313" key="1">
    <source>
        <dbReference type="EMBL" id="MBG6088982.1"/>
    </source>
</evidence>
<dbReference type="AlphaFoldDB" id="A0A931GJB2"/>
<gene>
    <name evidence="1" type="ORF">IW256_003095</name>
</gene>
<organism evidence="1 2">
    <name type="scientific">Actinomadura viridis</name>
    <dbReference type="NCBI Taxonomy" id="58110"/>
    <lineage>
        <taxon>Bacteria</taxon>
        <taxon>Bacillati</taxon>
        <taxon>Actinomycetota</taxon>
        <taxon>Actinomycetes</taxon>
        <taxon>Streptosporangiales</taxon>
        <taxon>Thermomonosporaceae</taxon>
        <taxon>Actinomadura</taxon>
    </lineage>
</organism>
<name>A0A931GJB2_9ACTN</name>
<sequence>MAGEPIDLRTHVPHSARIYDYLLGGKDNYPADRSAAHEIIKDWVNLPRSMRANRDFMRRVTRHLAEQEGLRQFLDIGTGLPTAPNLHEVAQEVAPESRVVYVDNDPVVLVHARALLVGSPEGRTTYLEADFHEPEAILASGELRETLDLDRPVALSLIAILQFVVDDRVAADVIGRLMEPLAPGSVLALSTVTADSAPEEVAGGVAAYNARGIPTKARGRAEVERFFAGLDLLPPGVVLVNHWRPDGLAASVPDAHVHMYGGAARKT</sequence>
<comment type="caution">
    <text evidence="1">The sequence shown here is derived from an EMBL/GenBank/DDBJ whole genome shotgun (WGS) entry which is preliminary data.</text>
</comment>
<reference evidence="1" key="1">
    <citation type="submission" date="2020-11" db="EMBL/GenBank/DDBJ databases">
        <title>Sequencing the genomes of 1000 actinobacteria strains.</title>
        <authorList>
            <person name="Klenk H.-P."/>
        </authorList>
    </citation>
    <scope>NUCLEOTIDE SEQUENCE</scope>
    <source>
        <strain evidence="1">DSM 43175</strain>
    </source>
</reference>
<proteinExistence type="predicted"/>
<dbReference type="EMBL" id="JADOUA010000001">
    <property type="protein sequence ID" value="MBG6088982.1"/>
    <property type="molecule type" value="Genomic_DNA"/>
</dbReference>
<dbReference type="InterPro" id="IPR006764">
    <property type="entry name" value="SAM_dep_MeTrfase_SAV2177_type"/>
</dbReference>
<evidence type="ECO:0008006" key="3">
    <source>
        <dbReference type="Google" id="ProtNLM"/>
    </source>
</evidence>
<evidence type="ECO:0000313" key="2">
    <source>
        <dbReference type="Proteomes" id="UP000614047"/>
    </source>
</evidence>
<dbReference type="Gene3D" id="3.40.50.150">
    <property type="entry name" value="Vaccinia Virus protein VP39"/>
    <property type="match status" value="1"/>
</dbReference>
<protein>
    <recommendedName>
        <fullName evidence="3">S-adenosyl methyltransferase</fullName>
    </recommendedName>
</protein>